<comment type="caution">
    <text evidence="2">The sequence shown here is derived from an EMBL/GenBank/DDBJ whole genome shotgun (WGS) entry which is preliminary data.</text>
</comment>
<protein>
    <submittedName>
        <fullName evidence="2">Copper resistance protein B</fullName>
    </submittedName>
</protein>
<dbReference type="GO" id="GO:0009279">
    <property type="term" value="C:cell outer membrane"/>
    <property type="evidence" value="ECO:0007669"/>
    <property type="project" value="InterPro"/>
</dbReference>
<dbReference type="GO" id="GO:0005507">
    <property type="term" value="F:copper ion binding"/>
    <property type="evidence" value="ECO:0007669"/>
    <property type="project" value="InterPro"/>
</dbReference>
<feature type="region of interest" description="Disordered" evidence="1">
    <location>
        <begin position="1"/>
        <end position="96"/>
    </location>
</feature>
<sequence>MLSASVVAKQQVSQDHSPAPSTAPAVGAMTSSQEKADHHPCGKSMHPHADDESSMEACPKPKMDMSSHAMHMQHAEDNPARSPTIGSLPKSDGAAPEPYSAYGVTLHMPSDPLLSKFMLNSLEYVRGDSGSSQAWEVKAWAGHNTNRLWVRTEGARSGGRLEEGDAELLWGHAVSPFWDVMLGARHDLGVGPTRNWAALGIQGLAPYQFDFEGTVYLGPSGRSALRVRTSQEWLFTQRLILEPELELNAYGRGDPRRMYAAGLADTALSLRLRYEFSRKFAPYVGFAWTRKWGGTARMARLEGSPVTDHQLLAGLRIWF</sequence>
<reference evidence="2 3" key="1">
    <citation type="journal article" date="2017" name="Int. J. Syst. Evol. Microbiol.">
        <title>Oleiagrimonas citrea sp. nov., a marine bacterium isolated from tidal flat sediment and emended description of the genus Oleiagrimonas Fang et al. 2015 and Oleiagrimonas soli.</title>
        <authorList>
            <person name="Yang S.H."/>
            <person name="Seo H.S."/>
            <person name="Seong C.N."/>
            <person name="Kwon K.K."/>
        </authorList>
    </citation>
    <scope>NUCLEOTIDE SEQUENCE [LARGE SCALE GENOMIC DNA]</scope>
    <source>
        <strain evidence="2 3">MEBiC09124</strain>
    </source>
</reference>
<gene>
    <name evidence="2" type="ORF">HF690_00085</name>
</gene>
<evidence type="ECO:0000313" key="2">
    <source>
        <dbReference type="EMBL" id="NKZ37349.1"/>
    </source>
</evidence>
<feature type="compositionally biased region" description="Polar residues" evidence="1">
    <location>
        <begin position="8"/>
        <end position="20"/>
    </location>
</feature>
<proteinExistence type="predicted"/>
<dbReference type="Proteomes" id="UP000541636">
    <property type="component" value="Unassembled WGS sequence"/>
</dbReference>
<dbReference type="GO" id="GO:0006878">
    <property type="term" value="P:intracellular copper ion homeostasis"/>
    <property type="evidence" value="ECO:0007669"/>
    <property type="project" value="InterPro"/>
</dbReference>
<keyword evidence="3" id="KW-1185">Reference proteome</keyword>
<dbReference type="InterPro" id="IPR007939">
    <property type="entry name" value="Cu-R_B_prcur"/>
</dbReference>
<organism evidence="2 3">
    <name type="scientific">Oleiagrimonas citrea</name>
    <dbReference type="NCBI Taxonomy" id="1665687"/>
    <lineage>
        <taxon>Bacteria</taxon>
        <taxon>Pseudomonadati</taxon>
        <taxon>Pseudomonadota</taxon>
        <taxon>Gammaproteobacteria</taxon>
        <taxon>Lysobacterales</taxon>
        <taxon>Rhodanobacteraceae</taxon>
        <taxon>Oleiagrimonas</taxon>
    </lineage>
</organism>
<dbReference type="Pfam" id="PF05275">
    <property type="entry name" value="CopB"/>
    <property type="match status" value="1"/>
</dbReference>
<accession>A0A846ZI98</accession>
<dbReference type="AlphaFoldDB" id="A0A846ZI98"/>
<name>A0A846ZI98_9GAMM</name>
<dbReference type="EMBL" id="JAAZQD010000001">
    <property type="protein sequence ID" value="NKZ37349.1"/>
    <property type="molecule type" value="Genomic_DNA"/>
</dbReference>
<evidence type="ECO:0000256" key="1">
    <source>
        <dbReference type="SAM" id="MobiDB-lite"/>
    </source>
</evidence>
<evidence type="ECO:0000313" key="3">
    <source>
        <dbReference type="Proteomes" id="UP000541636"/>
    </source>
</evidence>